<feature type="compositionally biased region" description="Acidic residues" evidence="1">
    <location>
        <begin position="485"/>
        <end position="497"/>
    </location>
</feature>
<accession>A0A9Q5HUT9</accession>
<comment type="caution">
    <text evidence="2">The sequence shown here is derived from an EMBL/GenBank/DDBJ whole genome shotgun (WGS) entry which is preliminary data.</text>
</comment>
<dbReference type="PANTHER" id="PTHR14614:SF109">
    <property type="entry name" value="RIBOSOMAL LYSINE N-METHYLTRANSFERASE 5"/>
    <property type="match status" value="1"/>
</dbReference>
<feature type="region of interest" description="Disordered" evidence="1">
    <location>
        <begin position="82"/>
        <end position="187"/>
    </location>
</feature>
<reference evidence="2" key="1">
    <citation type="submission" date="2016-06" db="EMBL/GenBank/DDBJ databases">
        <title>Draft Genome sequence of the fungus Inonotus baumii.</title>
        <authorList>
            <person name="Zhu H."/>
            <person name="Lin W."/>
        </authorList>
    </citation>
    <scope>NUCLEOTIDE SEQUENCE</scope>
    <source>
        <strain evidence="2">821</strain>
    </source>
</reference>
<name>A0A9Q5HUT9_SANBA</name>
<gene>
    <name evidence="2" type="ORF">A7U60_g6516</name>
</gene>
<dbReference type="Pfam" id="PF10294">
    <property type="entry name" value="Methyltransf_16"/>
    <property type="match status" value="1"/>
</dbReference>
<dbReference type="AlphaFoldDB" id="A0A9Q5HUT9"/>
<feature type="region of interest" description="Disordered" evidence="1">
    <location>
        <begin position="306"/>
        <end position="342"/>
    </location>
</feature>
<feature type="compositionally biased region" description="Polar residues" evidence="1">
    <location>
        <begin position="8"/>
        <end position="18"/>
    </location>
</feature>
<dbReference type="GO" id="GO:0008757">
    <property type="term" value="F:S-adenosylmethionine-dependent methyltransferase activity"/>
    <property type="evidence" value="ECO:0007669"/>
    <property type="project" value="UniProtKB-ARBA"/>
</dbReference>
<feature type="compositionally biased region" description="Low complexity" evidence="1">
    <location>
        <begin position="317"/>
        <end position="326"/>
    </location>
</feature>
<dbReference type="Gene3D" id="3.40.50.150">
    <property type="entry name" value="Vaccinia Virus protein VP39"/>
    <property type="match status" value="1"/>
</dbReference>
<protein>
    <submittedName>
        <fullName evidence="2">Uncharacterized protein</fullName>
    </submittedName>
</protein>
<evidence type="ECO:0000256" key="1">
    <source>
        <dbReference type="SAM" id="MobiDB-lite"/>
    </source>
</evidence>
<feature type="region of interest" description="Disordered" evidence="1">
    <location>
        <begin position="1"/>
        <end position="29"/>
    </location>
</feature>
<feature type="compositionally biased region" description="Basic residues" evidence="1">
    <location>
        <begin position="100"/>
        <end position="109"/>
    </location>
</feature>
<dbReference type="OrthoDB" id="2529286at2759"/>
<proteinExistence type="predicted"/>
<dbReference type="PANTHER" id="PTHR14614">
    <property type="entry name" value="HEPATOCELLULAR CARCINOMA-ASSOCIATED ANTIGEN"/>
    <property type="match status" value="1"/>
</dbReference>
<dbReference type="GO" id="GO:0032991">
    <property type="term" value="C:protein-containing complex"/>
    <property type="evidence" value="ECO:0007669"/>
    <property type="project" value="TreeGrafter"/>
</dbReference>
<dbReference type="Proteomes" id="UP000757232">
    <property type="component" value="Unassembled WGS sequence"/>
</dbReference>
<dbReference type="SUPFAM" id="SSF53335">
    <property type="entry name" value="S-adenosyl-L-methionine-dependent methyltransferases"/>
    <property type="match status" value="1"/>
</dbReference>
<dbReference type="EMBL" id="LNZH02000202">
    <property type="protein sequence ID" value="OCB86398.1"/>
    <property type="molecule type" value="Genomic_DNA"/>
</dbReference>
<evidence type="ECO:0000313" key="3">
    <source>
        <dbReference type="Proteomes" id="UP000757232"/>
    </source>
</evidence>
<dbReference type="InterPro" id="IPR019410">
    <property type="entry name" value="Methyltransf_16"/>
</dbReference>
<evidence type="ECO:0000313" key="2">
    <source>
        <dbReference type="EMBL" id="OCB86398.1"/>
    </source>
</evidence>
<keyword evidence="3" id="KW-1185">Reference proteome</keyword>
<organism evidence="2 3">
    <name type="scientific">Sanghuangporus baumii</name>
    <name type="common">Phellinus baumii</name>
    <dbReference type="NCBI Taxonomy" id="108892"/>
    <lineage>
        <taxon>Eukaryota</taxon>
        <taxon>Fungi</taxon>
        <taxon>Dikarya</taxon>
        <taxon>Basidiomycota</taxon>
        <taxon>Agaricomycotina</taxon>
        <taxon>Agaricomycetes</taxon>
        <taxon>Hymenochaetales</taxon>
        <taxon>Hymenochaetaceae</taxon>
        <taxon>Sanghuangporus</taxon>
    </lineage>
</organism>
<feature type="region of interest" description="Disordered" evidence="1">
    <location>
        <begin position="479"/>
        <end position="499"/>
    </location>
</feature>
<sequence>MPDLGEENNLNSGATHPSNGMIRDPTGLIRLPRSSVRVEDPEEEIFLLYTALSSRKPHDISSVSFPGLGSVDSKQDTITVRFTLPSRLKSDKSGESTPRSKGRQRRRQGRGQEQRQITSPEKLQPGDVTDVTWKHTSPCESVPSALESPGASHVSRTKKLDKSAKLGTSTEIDRKRAKSSATVSDGDERTLEIELVQDKTALHSKRGDTGSVLWRVRCESLNEPGSASVALGQALLNDVSSDSPYSLFDPEKLKNCNVLELGAGTGLLSIVFAPWVQHYTATDLDYLVPLIRKNVTTNLPVVQQAFRDTTSSRKRPTPSSSPSSSKISKRATGFRGSEDSSNTTIDINIRRNESFFDPIQVTVESLDWVELHCHSQRASSRHGSGGANTTSLAGLGRSNTAFRLAHADPPELIVIADCVYNPALIPGLLSAVEHYAAPGRTCVLVAVELRSADVVREFLESWVGLGGWEIWRVGHAAVGSRESDGDGESDEDGDADATDVHVNDGWLGVDFAVWVGWKP</sequence>
<dbReference type="GO" id="GO:0005829">
    <property type="term" value="C:cytosol"/>
    <property type="evidence" value="ECO:0007669"/>
    <property type="project" value="TreeGrafter"/>
</dbReference>
<dbReference type="InterPro" id="IPR029063">
    <property type="entry name" value="SAM-dependent_MTases_sf"/>
</dbReference>